<gene>
    <name evidence="2" type="ORF">PENSUB_3868</name>
</gene>
<protein>
    <submittedName>
        <fullName evidence="2">Uncharacterized protein</fullName>
    </submittedName>
</protein>
<proteinExistence type="predicted"/>
<reference evidence="2 3" key="1">
    <citation type="submission" date="2016-10" db="EMBL/GenBank/DDBJ databases">
        <title>Genome sequence of the ascomycete fungus Penicillium subrubescens.</title>
        <authorList>
            <person name="De Vries R.P."/>
            <person name="Peng M."/>
            <person name="Dilokpimol A."/>
            <person name="Hilden K."/>
            <person name="Makela M.R."/>
            <person name="Grigoriev I."/>
            <person name="Riley R."/>
            <person name="Granchi Z."/>
        </authorList>
    </citation>
    <scope>NUCLEOTIDE SEQUENCE [LARGE SCALE GENOMIC DNA]</scope>
    <source>
        <strain evidence="2 3">CBS 132785</strain>
    </source>
</reference>
<organism evidence="2 3">
    <name type="scientific">Penicillium subrubescens</name>
    <dbReference type="NCBI Taxonomy" id="1316194"/>
    <lineage>
        <taxon>Eukaryota</taxon>
        <taxon>Fungi</taxon>
        <taxon>Dikarya</taxon>
        <taxon>Ascomycota</taxon>
        <taxon>Pezizomycotina</taxon>
        <taxon>Eurotiomycetes</taxon>
        <taxon>Eurotiomycetidae</taxon>
        <taxon>Eurotiales</taxon>
        <taxon>Aspergillaceae</taxon>
        <taxon>Penicillium</taxon>
    </lineage>
</organism>
<name>A0A1Q5UDL3_9EURO</name>
<evidence type="ECO:0000313" key="3">
    <source>
        <dbReference type="Proteomes" id="UP000186955"/>
    </source>
</evidence>
<feature type="transmembrane region" description="Helical" evidence="1">
    <location>
        <begin position="76"/>
        <end position="99"/>
    </location>
</feature>
<comment type="caution">
    <text evidence="2">The sequence shown here is derived from an EMBL/GenBank/DDBJ whole genome shotgun (WGS) entry which is preliminary data.</text>
</comment>
<dbReference type="AlphaFoldDB" id="A0A1Q5UDL3"/>
<keyword evidence="1" id="KW-0472">Membrane</keyword>
<evidence type="ECO:0000313" key="2">
    <source>
        <dbReference type="EMBL" id="OKP10565.1"/>
    </source>
</evidence>
<feature type="transmembrane region" description="Helical" evidence="1">
    <location>
        <begin position="45"/>
        <end position="70"/>
    </location>
</feature>
<accession>A0A1Q5UDL3</accession>
<sequence length="288" mass="31907">MGNSGSTISDLFYLDNPKRRRRAEELKGDIHVLQAEFSGLKAHKIIWDIIGLVGVVTVAIIGLGYAFSIVTASQALAATSALGGIIGIAAVIVLVFKAVEGALERQKLRDAIHALWPKRAEMKLQVELMRAITNWVDDIETWLRFPEIKDTKMMNDLLAKTLNADYNRWTSKEVARALKDMDNSRNSWANEDPTSTDISIVEEVPTAILELLQPQTSGKVVKNFTFQKTLSTGTCQASDDTGLWQLRASVPDVTKLDLAMVRLDLQSLTANLPSLEQWTVRILQTSNS</sequence>
<keyword evidence="1" id="KW-0812">Transmembrane</keyword>
<evidence type="ECO:0000256" key="1">
    <source>
        <dbReference type="SAM" id="Phobius"/>
    </source>
</evidence>
<keyword evidence="1" id="KW-1133">Transmembrane helix</keyword>
<dbReference type="Proteomes" id="UP000186955">
    <property type="component" value="Unassembled WGS sequence"/>
</dbReference>
<dbReference type="EMBL" id="MNBE01000313">
    <property type="protein sequence ID" value="OKP10565.1"/>
    <property type="molecule type" value="Genomic_DNA"/>
</dbReference>
<keyword evidence="3" id="KW-1185">Reference proteome</keyword>